<evidence type="ECO:0000313" key="1">
    <source>
        <dbReference type="EMBL" id="CAG6616774.1"/>
    </source>
</evidence>
<dbReference type="InterPro" id="IPR036691">
    <property type="entry name" value="Endo/exonu/phosph_ase_sf"/>
</dbReference>
<dbReference type="SUPFAM" id="SSF56219">
    <property type="entry name" value="DNase I-like"/>
    <property type="match status" value="1"/>
</dbReference>
<reference evidence="1" key="1">
    <citation type="submission" date="2021-05" db="EMBL/GenBank/DDBJ databases">
        <authorList>
            <person name="Alioto T."/>
            <person name="Alioto T."/>
            <person name="Gomez Garrido J."/>
        </authorList>
    </citation>
    <scope>NUCLEOTIDE SEQUENCE</scope>
</reference>
<name>A0A8D8LUT9_9HEMI</name>
<protein>
    <submittedName>
        <fullName evidence="1">Craniofacial development protein 2</fullName>
    </submittedName>
</protein>
<dbReference type="AlphaFoldDB" id="A0A8D8LUT9"/>
<sequence length="129" mass="14714">MAGKNYTTAPSSRQTFNGQGVRRISGSAMMIATWNVRSMFGDGRLENVLKEMKRMKINLLGISDTRWIGSGSKVVDEEGNMIYYSGNNDRRHLYGVAIIVDKEIRKSIESFTQMLFKCMHQPLTKQMKK</sequence>
<organism evidence="1">
    <name type="scientific">Cacopsylla melanoneura</name>
    <dbReference type="NCBI Taxonomy" id="428564"/>
    <lineage>
        <taxon>Eukaryota</taxon>
        <taxon>Metazoa</taxon>
        <taxon>Ecdysozoa</taxon>
        <taxon>Arthropoda</taxon>
        <taxon>Hexapoda</taxon>
        <taxon>Insecta</taxon>
        <taxon>Pterygota</taxon>
        <taxon>Neoptera</taxon>
        <taxon>Paraneoptera</taxon>
        <taxon>Hemiptera</taxon>
        <taxon>Sternorrhyncha</taxon>
        <taxon>Psylloidea</taxon>
        <taxon>Psyllidae</taxon>
        <taxon>Psyllinae</taxon>
        <taxon>Cacopsylla</taxon>
    </lineage>
</organism>
<dbReference type="Gene3D" id="3.60.10.10">
    <property type="entry name" value="Endonuclease/exonuclease/phosphatase"/>
    <property type="match status" value="1"/>
</dbReference>
<proteinExistence type="predicted"/>
<dbReference type="EMBL" id="HBUF01036842">
    <property type="protein sequence ID" value="CAG6616774.1"/>
    <property type="molecule type" value="Transcribed_RNA"/>
</dbReference>
<accession>A0A8D8LUT9</accession>